<dbReference type="Proteomes" id="UP001157091">
    <property type="component" value="Unassembled WGS sequence"/>
</dbReference>
<evidence type="ECO:0000313" key="2">
    <source>
        <dbReference type="EMBL" id="GMA25389.1"/>
    </source>
</evidence>
<dbReference type="Pfam" id="PF08125">
    <property type="entry name" value="Mannitol_dh_C"/>
    <property type="match status" value="1"/>
</dbReference>
<evidence type="ECO:0000259" key="1">
    <source>
        <dbReference type="Pfam" id="PF08125"/>
    </source>
</evidence>
<name>A0ABQ6I3R2_9MICO</name>
<dbReference type="InterPro" id="IPR050988">
    <property type="entry name" value="Mannitol_DH/Oxidoreductase"/>
</dbReference>
<accession>A0ABQ6I3R2</accession>
<dbReference type="PANTHER" id="PTHR43362">
    <property type="entry name" value="MANNITOL DEHYDROGENASE DSF1-RELATED"/>
    <property type="match status" value="1"/>
</dbReference>
<evidence type="ECO:0000313" key="3">
    <source>
        <dbReference type="Proteomes" id="UP001157091"/>
    </source>
</evidence>
<feature type="domain" description="Mannitol dehydrogenase C-terminal" evidence="1">
    <location>
        <begin position="2"/>
        <end position="80"/>
    </location>
</feature>
<protein>
    <recommendedName>
        <fullName evidence="1">Mannitol dehydrogenase C-terminal domain-containing protein</fullName>
    </recommendedName>
</protein>
<gene>
    <name evidence="2" type="ORF">GCM10025864_31480</name>
</gene>
<sequence length="105" mass="11398">MIRANLAANRDVTLSAAVVAAWARYAEGVDEHGEPIEVVDRLADRLTAVARTQRDDPLAFVRADDLFGDLAADPRFTTPYLEALGDLHTVGARALLERLVPDAQS</sequence>
<organism evidence="2 3">
    <name type="scientific">Luteimicrobium album</name>
    <dbReference type="NCBI Taxonomy" id="1054550"/>
    <lineage>
        <taxon>Bacteria</taxon>
        <taxon>Bacillati</taxon>
        <taxon>Actinomycetota</taxon>
        <taxon>Actinomycetes</taxon>
        <taxon>Micrococcales</taxon>
        <taxon>Luteimicrobium</taxon>
    </lineage>
</organism>
<dbReference type="InterPro" id="IPR013118">
    <property type="entry name" value="Mannitol_DH_C"/>
</dbReference>
<comment type="caution">
    <text evidence="2">The sequence shown here is derived from an EMBL/GenBank/DDBJ whole genome shotgun (WGS) entry which is preliminary data.</text>
</comment>
<proteinExistence type="predicted"/>
<keyword evidence="3" id="KW-1185">Reference proteome</keyword>
<dbReference type="Gene3D" id="1.10.1040.10">
    <property type="entry name" value="N-(1-d-carboxylethyl)-l-norvaline Dehydrogenase, domain 2"/>
    <property type="match status" value="1"/>
</dbReference>
<dbReference type="InterPro" id="IPR008927">
    <property type="entry name" value="6-PGluconate_DH-like_C_sf"/>
</dbReference>
<dbReference type="PANTHER" id="PTHR43362:SF1">
    <property type="entry name" value="MANNITOL DEHYDROGENASE 2-RELATED"/>
    <property type="match status" value="1"/>
</dbReference>
<dbReference type="InterPro" id="IPR013328">
    <property type="entry name" value="6PGD_dom2"/>
</dbReference>
<dbReference type="EMBL" id="BSUK01000001">
    <property type="protein sequence ID" value="GMA25389.1"/>
    <property type="molecule type" value="Genomic_DNA"/>
</dbReference>
<dbReference type="SUPFAM" id="SSF48179">
    <property type="entry name" value="6-phosphogluconate dehydrogenase C-terminal domain-like"/>
    <property type="match status" value="1"/>
</dbReference>
<reference evidence="3" key="1">
    <citation type="journal article" date="2019" name="Int. J. Syst. Evol. Microbiol.">
        <title>The Global Catalogue of Microorganisms (GCM) 10K type strain sequencing project: providing services to taxonomists for standard genome sequencing and annotation.</title>
        <authorList>
            <consortium name="The Broad Institute Genomics Platform"/>
            <consortium name="The Broad Institute Genome Sequencing Center for Infectious Disease"/>
            <person name="Wu L."/>
            <person name="Ma J."/>
        </authorList>
    </citation>
    <scope>NUCLEOTIDE SEQUENCE [LARGE SCALE GENOMIC DNA]</scope>
    <source>
        <strain evidence="3">NBRC 106348</strain>
    </source>
</reference>